<proteinExistence type="predicted"/>
<protein>
    <recommendedName>
        <fullName evidence="2">Lipocalin-like domain-containing protein</fullName>
    </recommendedName>
</protein>
<dbReference type="AlphaFoldDB" id="A0A6J4LU93"/>
<name>A0A6J4LU93_9BACT</name>
<accession>A0A6J4LU93</accession>
<sequence>MRLRFFALLPLAAAAAACGDDPLRAGVFRLDGTWQGRAFPYELSLSFEHDDENRVTGSGEIRGLAVRTSEAFTDTVVSTRAEVSVEGQWDYPDYVLRLEGEGFHPVTMETHQAQRDTMNAVLRGSGFEGVQIRLVRQTPSD</sequence>
<evidence type="ECO:0008006" key="2">
    <source>
        <dbReference type="Google" id="ProtNLM"/>
    </source>
</evidence>
<evidence type="ECO:0000313" key="1">
    <source>
        <dbReference type="EMBL" id="CAA9340073.1"/>
    </source>
</evidence>
<organism evidence="1">
    <name type="scientific">uncultured Gemmatimonadota bacterium</name>
    <dbReference type="NCBI Taxonomy" id="203437"/>
    <lineage>
        <taxon>Bacteria</taxon>
        <taxon>Pseudomonadati</taxon>
        <taxon>Gemmatimonadota</taxon>
        <taxon>environmental samples</taxon>
    </lineage>
</organism>
<gene>
    <name evidence="1" type="ORF">AVDCRST_MAG89-2575</name>
</gene>
<dbReference type="PROSITE" id="PS51257">
    <property type="entry name" value="PROKAR_LIPOPROTEIN"/>
    <property type="match status" value="1"/>
</dbReference>
<dbReference type="EMBL" id="CADCTV010000541">
    <property type="protein sequence ID" value="CAA9340073.1"/>
    <property type="molecule type" value="Genomic_DNA"/>
</dbReference>
<reference evidence="1" key="1">
    <citation type="submission" date="2020-02" db="EMBL/GenBank/DDBJ databases">
        <authorList>
            <person name="Meier V. D."/>
        </authorList>
    </citation>
    <scope>NUCLEOTIDE SEQUENCE</scope>
    <source>
        <strain evidence="1">AVDCRST_MAG89</strain>
    </source>
</reference>